<comment type="caution">
    <text evidence="2">The sequence shown here is derived from an EMBL/GenBank/DDBJ whole genome shotgun (WGS) entry which is preliminary data.</text>
</comment>
<gene>
    <name evidence="2" type="ORF">PR048_028720</name>
</gene>
<keyword evidence="3" id="KW-1185">Reference proteome</keyword>
<reference evidence="2 3" key="1">
    <citation type="submission" date="2023-02" db="EMBL/GenBank/DDBJ databases">
        <title>LHISI_Scaffold_Assembly.</title>
        <authorList>
            <person name="Stuart O.P."/>
            <person name="Cleave R."/>
            <person name="Magrath M.J.L."/>
            <person name="Mikheyev A.S."/>
        </authorList>
    </citation>
    <scope>NUCLEOTIDE SEQUENCE [LARGE SCALE GENOMIC DNA]</scope>
    <source>
        <strain evidence="2">Daus_M_001</strain>
        <tissue evidence="2">Leg muscle</tissue>
    </source>
</reference>
<dbReference type="EMBL" id="JARBHB010000013">
    <property type="protein sequence ID" value="KAJ8869725.1"/>
    <property type="molecule type" value="Genomic_DNA"/>
</dbReference>
<evidence type="ECO:0000313" key="3">
    <source>
        <dbReference type="Proteomes" id="UP001159363"/>
    </source>
</evidence>
<proteinExistence type="predicted"/>
<protein>
    <submittedName>
        <fullName evidence="2">Uncharacterized protein</fullName>
    </submittedName>
</protein>
<feature type="region of interest" description="Disordered" evidence="1">
    <location>
        <begin position="145"/>
        <end position="185"/>
    </location>
</feature>
<dbReference type="Proteomes" id="UP001159363">
    <property type="component" value="Chromosome 12"/>
</dbReference>
<evidence type="ECO:0000256" key="1">
    <source>
        <dbReference type="SAM" id="MobiDB-lite"/>
    </source>
</evidence>
<organism evidence="2 3">
    <name type="scientific">Dryococelus australis</name>
    <dbReference type="NCBI Taxonomy" id="614101"/>
    <lineage>
        <taxon>Eukaryota</taxon>
        <taxon>Metazoa</taxon>
        <taxon>Ecdysozoa</taxon>
        <taxon>Arthropoda</taxon>
        <taxon>Hexapoda</taxon>
        <taxon>Insecta</taxon>
        <taxon>Pterygota</taxon>
        <taxon>Neoptera</taxon>
        <taxon>Polyneoptera</taxon>
        <taxon>Phasmatodea</taxon>
        <taxon>Verophasmatodea</taxon>
        <taxon>Anareolatae</taxon>
        <taxon>Phasmatidae</taxon>
        <taxon>Eurycanthinae</taxon>
        <taxon>Dryococelus</taxon>
    </lineage>
</organism>
<accession>A0ABQ9GBC6</accession>
<evidence type="ECO:0000313" key="2">
    <source>
        <dbReference type="EMBL" id="KAJ8869725.1"/>
    </source>
</evidence>
<feature type="region of interest" description="Disordered" evidence="1">
    <location>
        <begin position="320"/>
        <end position="339"/>
    </location>
</feature>
<sequence length="546" mass="60059">MSAYTRQKAKSKIGNRIRLEITSQKQSIDTHYTPYDRAKRCREHSEVIRDSACTGKRDWGRNGKESAMAFVRDPSQHSPGVISENHGKPKSGWPDREPNPGPPECESIRLNVFLGRSLGGAGRGGVSALQNAWDENTFLGIEKNQEAAAPRSSPCRDQNAKIHEGSRKEEELNHSAAQREGRRNSRPRLWWKTSLALVGPQRAAHHSARQVRRQDLCRVHRLSDAVDERDQQHGGSRTCEATTVVNSHATNSRRYHDSVTGKLYVGQAARHDNSVDSNISGGEKPSQTFLFRDRIAVVRHHIGMDTLPPLPAAKVKKRGSDTNARLHHRGSNLDPRSDLRSDTQNCCTIRVQSRTGDRDEVHFEPQKLAVRKHEPRSAAIVDKGAVISDCHPGARCHRRVDCRVSALLAAAATKGNYCRRKSRGPLDWPGRATRGAALTILGSTAKQPYIASLCGAAIRVQTPSLLKDVHDKFSKAPGNRVGALSRIARVVGGLVKDRSGAAENTSCSSAHTLRAEEDKPRSPGRFCRSAVPSRRGNCLPGPSAPR</sequence>
<feature type="region of interest" description="Disordered" evidence="1">
    <location>
        <begin position="506"/>
        <end position="546"/>
    </location>
</feature>
<name>A0ABQ9GBC6_9NEOP</name>
<feature type="region of interest" description="Disordered" evidence="1">
    <location>
        <begin position="73"/>
        <end position="105"/>
    </location>
</feature>
<feature type="compositionally biased region" description="Basic and acidic residues" evidence="1">
    <location>
        <begin position="158"/>
        <end position="183"/>
    </location>
</feature>